<keyword evidence="5 12" id="KW-0138">CF(0)</keyword>
<dbReference type="AlphaFoldDB" id="A0A1Q1MNY9"/>
<comment type="similarity">
    <text evidence="2 12">Belongs to the ATPase protein 8 family.</text>
</comment>
<gene>
    <name evidence="14" type="primary">ATP8</name>
</gene>
<keyword evidence="6 12" id="KW-0812">Transmembrane</keyword>
<evidence type="ECO:0000256" key="12">
    <source>
        <dbReference type="RuleBase" id="RU003661"/>
    </source>
</evidence>
<dbReference type="GO" id="GO:0015986">
    <property type="term" value="P:proton motive force-driven ATP synthesis"/>
    <property type="evidence" value="ECO:0007669"/>
    <property type="project" value="InterPro"/>
</dbReference>
<keyword evidence="9 12" id="KW-0406">Ion transport</keyword>
<name>A0A1Q1MNY9_9ORTH</name>
<evidence type="ECO:0000256" key="11">
    <source>
        <dbReference type="ARBA" id="ARBA00023136"/>
    </source>
</evidence>
<evidence type="ECO:0000256" key="3">
    <source>
        <dbReference type="ARBA" id="ARBA00011291"/>
    </source>
</evidence>
<accession>A0A1Q1MNY9</accession>
<feature type="transmembrane region" description="Helical" evidence="13">
    <location>
        <begin position="6"/>
        <end position="30"/>
    </location>
</feature>
<evidence type="ECO:0000256" key="7">
    <source>
        <dbReference type="ARBA" id="ARBA00022781"/>
    </source>
</evidence>
<evidence type="ECO:0000256" key="13">
    <source>
        <dbReference type="SAM" id="Phobius"/>
    </source>
</evidence>
<geneLocation type="mitochondrion" evidence="14"/>
<dbReference type="GeneID" id="31079729"/>
<evidence type="ECO:0000256" key="5">
    <source>
        <dbReference type="ARBA" id="ARBA00022547"/>
    </source>
</evidence>
<proteinExistence type="inferred from homology"/>
<evidence type="ECO:0000256" key="1">
    <source>
        <dbReference type="ARBA" id="ARBA00004304"/>
    </source>
</evidence>
<keyword evidence="7 12" id="KW-0375">Hydrogen ion transport</keyword>
<protein>
    <recommendedName>
        <fullName evidence="12">ATP synthase complex subunit 8</fullName>
    </recommendedName>
</protein>
<dbReference type="InterPro" id="IPR001421">
    <property type="entry name" value="ATP8_metazoa"/>
</dbReference>
<keyword evidence="4 12" id="KW-0813">Transport</keyword>
<reference evidence="14" key="1">
    <citation type="submission" date="2016-04" db="EMBL/GenBank/DDBJ databases">
        <title>Towards a higher-level phylogeny of ensiferan insects inferred from mitochondrial genome sequences.</title>
        <authorList>
            <person name="Zhou Z.J."/>
        </authorList>
    </citation>
    <scope>NUCLEOTIDE SEQUENCE</scope>
</reference>
<sequence length="54" mass="6427">MPQMAPMSWLFLFSMFSSALILFSIINYFFTIYQPITSTQEENSLPQVSLNWKW</sequence>
<dbReference type="Pfam" id="PF00895">
    <property type="entry name" value="ATP-synt_8"/>
    <property type="match status" value="1"/>
</dbReference>
<evidence type="ECO:0000256" key="2">
    <source>
        <dbReference type="ARBA" id="ARBA00008892"/>
    </source>
</evidence>
<evidence type="ECO:0000256" key="4">
    <source>
        <dbReference type="ARBA" id="ARBA00022448"/>
    </source>
</evidence>
<comment type="subunit">
    <text evidence="3">F-type ATPases have 2 components, CF(1) - the catalytic core - and CF(0) - the membrane proton channel.</text>
</comment>
<keyword evidence="10 12" id="KW-0496">Mitochondrion</keyword>
<dbReference type="GO" id="GO:0015078">
    <property type="term" value="F:proton transmembrane transporter activity"/>
    <property type="evidence" value="ECO:0007669"/>
    <property type="project" value="InterPro"/>
</dbReference>
<dbReference type="RefSeq" id="YP_009346044.1">
    <property type="nucleotide sequence ID" value="NC_033853.1"/>
</dbReference>
<evidence type="ECO:0000256" key="8">
    <source>
        <dbReference type="ARBA" id="ARBA00022989"/>
    </source>
</evidence>
<evidence type="ECO:0000256" key="10">
    <source>
        <dbReference type="ARBA" id="ARBA00023128"/>
    </source>
</evidence>
<comment type="subcellular location">
    <subcellularLocation>
        <location evidence="1 12">Mitochondrion membrane</location>
        <topology evidence="1 12">Single-pass membrane protein</topology>
    </subcellularLocation>
</comment>
<evidence type="ECO:0000313" key="14">
    <source>
        <dbReference type="EMBL" id="AQM39801.1"/>
    </source>
</evidence>
<dbReference type="GO" id="GO:0031966">
    <property type="term" value="C:mitochondrial membrane"/>
    <property type="evidence" value="ECO:0007669"/>
    <property type="project" value="UniProtKB-SubCell"/>
</dbReference>
<keyword evidence="11 13" id="KW-0472">Membrane</keyword>
<dbReference type="CTD" id="4509"/>
<keyword evidence="8 13" id="KW-1133">Transmembrane helix</keyword>
<organism evidence="14">
    <name type="scientific">Pseudocosmetura anjiensis</name>
    <dbReference type="NCBI Taxonomy" id="1945544"/>
    <lineage>
        <taxon>Eukaryota</taxon>
        <taxon>Metazoa</taxon>
        <taxon>Ecdysozoa</taxon>
        <taxon>Arthropoda</taxon>
        <taxon>Hexapoda</taxon>
        <taxon>Insecta</taxon>
        <taxon>Pterygota</taxon>
        <taxon>Neoptera</taxon>
        <taxon>Polyneoptera</taxon>
        <taxon>Orthoptera</taxon>
        <taxon>Ensifera</taxon>
        <taxon>Tettigoniidea</taxon>
        <taxon>Tettigonioidea</taxon>
        <taxon>Tettigoniidae</taxon>
        <taxon>Meconematinae</taxon>
        <taxon>Pseudocosmetura</taxon>
    </lineage>
</organism>
<dbReference type="EMBL" id="KX057711">
    <property type="protein sequence ID" value="AQM39801.1"/>
    <property type="molecule type" value="Genomic_DNA"/>
</dbReference>
<evidence type="ECO:0000256" key="9">
    <source>
        <dbReference type="ARBA" id="ARBA00023065"/>
    </source>
</evidence>
<evidence type="ECO:0000256" key="6">
    <source>
        <dbReference type="ARBA" id="ARBA00022692"/>
    </source>
</evidence>
<dbReference type="GO" id="GO:0045259">
    <property type="term" value="C:proton-transporting ATP synthase complex"/>
    <property type="evidence" value="ECO:0007669"/>
    <property type="project" value="UniProtKB-KW"/>
</dbReference>